<dbReference type="PANTHER" id="PTHR34825">
    <property type="entry name" value="CONSERVED PROTEIN, WITH A WEAK D-GALACTARATE DEHYDRATASE/ALTRONATE HYDROLASE DOMAIN"/>
    <property type="match status" value="1"/>
</dbReference>
<evidence type="ECO:0000313" key="3">
    <source>
        <dbReference type="Proteomes" id="UP000672027"/>
    </source>
</evidence>
<keyword evidence="3" id="KW-1185">Reference proteome</keyword>
<feature type="domain" description="AAA-ATPase-like" evidence="1">
    <location>
        <begin position="55"/>
        <end position="249"/>
    </location>
</feature>
<evidence type="ECO:0000313" key="2">
    <source>
        <dbReference type="EMBL" id="QTR48555.1"/>
    </source>
</evidence>
<dbReference type="Proteomes" id="UP000672027">
    <property type="component" value="Chromosome"/>
</dbReference>
<dbReference type="InterPro" id="IPR018631">
    <property type="entry name" value="AAA-ATPase-like_dom"/>
</dbReference>
<dbReference type="PANTHER" id="PTHR34825:SF1">
    <property type="entry name" value="AAA-ATPASE-LIKE DOMAIN-CONTAINING PROTEIN"/>
    <property type="match status" value="1"/>
</dbReference>
<dbReference type="EMBL" id="CP072800">
    <property type="protein sequence ID" value="QTR48555.1"/>
    <property type="molecule type" value="Genomic_DNA"/>
</dbReference>
<reference evidence="2 3" key="1">
    <citation type="submission" date="2021-04" db="EMBL/GenBank/DDBJ databases">
        <title>Genomics, taxonomy and metabolism of representatives of sulfur bacteria of the genus Thiothrix: Thiothrix fructosivorans QT, Thiothrix unzii A1T and three new species, Thiothrix subterranea sp. nov., Thiothrix litoralis sp. nov. and 'Candidatus Thiothrix anitrata' sp. nov.</title>
        <authorList>
            <person name="Ravin N.V."/>
            <person name="Smolyakov D."/>
            <person name="Rudenko T.S."/>
            <person name="Mardanov A.V."/>
            <person name="Beletsky A.V."/>
            <person name="Markov N.D."/>
            <person name="Fomenkov A.I."/>
            <person name="Roberts R.J."/>
            <person name="Karnachuk O.V."/>
            <person name="Novikov A."/>
            <person name="Grabovich M.Y."/>
        </authorList>
    </citation>
    <scope>NUCLEOTIDE SEQUENCE [LARGE SCALE GENOMIC DNA]</scope>
    <source>
        <strain evidence="2 3">A52</strain>
    </source>
</reference>
<dbReference type="RefSeq" id="WP_210225446.1">
    <property type="nucleotide sequence ID" value="NZ_CP072800.1"/>
</dbReference>
<keyword evidence="2" id="KW-0067">ATP-binding</keyword>
<dbReference type="InterPro" id="IPR027417">
    <property type="entry name" value="P-loop_NTPase"/>
</dbReference>
<proteinExistence type="predicted"/>
<accession>A0ABX7X610</accession>
<protein>
    <submittedName>
        <fullName evidence="2">ATP-binding protein</fullName>
    </submittedName>
</protein>
<dbReference type="GO" id="GO:0005524">
    <property type="term" value="F:ATP binding"/>
    <property type="evidence" value="ECO:0007669"/>
    <property type="project" value="UniProtKB-KW"/>
</dbReference>
<dbReference type="SUPFAM" id="SSF52540">
    <property type="entry name" value="P-loop containing nucleoside triphosphate hydrolases"/>
    <property type="match status" value="1"/>
</dbReference>
<dbReference type="Pfam" id="PF08011">
    <property type="entry name" value="PDDEXK_9"/>
    <property type="match status" value="1"/>
</dbReference>
<dbReference type="Pfam" id="PF09820">
    <property type="entry name" value="AAA-ATPase_like"/>
    <property type="match status" value="1"/>
</dbReference>
<sequence>MAGNEVSGHACPLCLVKPQCKAAAGQVRGWQACHAILKGINPTEGIYMSKRLELPIGIQDFEKLRTDNLLYVDKTQAIHGLLSKSGYYFLSRPRRFGKSLTLSTIRAIFEGKRELFSGLWIEDQWDWNKVHPVVQLSINKLDYQGKGLEAALQAGLQDHANHYQVELVSSTLKSQFSELLEKLAKQHGKVVLLIDEYDKPLIDYLDDMPLAKANQRVMKTFYSVIKDSDPYLQFLLITGVSKFSKVSIFSDLNHLFDLTFARDAVALTGYTQAELEHYFQDYMQETAAYLQLSHEGLLEKLREWYNGYSWDGHTRVYNPFSILSFFRDSAFRNYWFETGTPNFLPKLMKKQQLLEVDGVEMDELGFSSYDIEKLQVLPVLLQTGYLTIQEKLEYGLFRLGYPNREVRASMLTYLIAEMRHDEAITTTPTVVSLHRAFAANDLEQVIKLVKSIFKTIPSHIFIKEAESYYHSLIHLVFHYLGLYTESEVNTNDGRLDCVVKTPTHIYVIEFKLNKSADEAMQQIKDKGYAEKYRADPRPKVLVGVNFSSETKTVEGWKTEALA</sequence>
<name>A0ABX7X610_9GAMM</name>
<dbReference type="InterPro" id="IPR012547">
    <property type="entry name" value="PDDEXK_9"/>
</dbReference>
<organism evidence="2 3">
    <name type="scientific">Candidatus Thiothrix anitrata</name>
    <dbReference type="NCBI Taxonomy" id="2823902"/>
    <lineage>
        <taxon>Bacteria</taxon>
        <taxon>Pseudomonadati</taxon>
        <taxon>Pseudomonadota</taxon>
        <taxon>Gammaproteobacteria</taxon>
        <taxon>Thiotrichales</taxon>
        <taxon>Thiotrichaceae</taxon>
        <taxon>Thiothrix</taxon>
    </lineage>
</organism>
<evidence type="ECO:0000259" key="1">
    <source>
        <dbReference type="Pfam" id="PF09820"/>
    </source>
</evidence>
<keyword evidence="2" id="KW-0547">Nucleotide-binding</keyword>
<gene>
    <name evidence="2" type="ORF">J8380_09555</name>
</gene>